<dbReference type="InterPro" id="IPR026533">
    <property type="entry name" value="NTPase/PRRC1"/>
</dbReference>
<comment type="catalytic activity">
    <reaction evidence="10">
        <text>ITP + H2O = IDP + phosphate + H(+)</text>
        <dbReference type="Rhea" id="RHEA:28330"/>
        <dbReference type="ChEBI" id="CHEBI:15377"/>
        <dbReference type="ChEBI" id="CHEBI:15378"/>
        <dbReference type="ChEBI" id="CHEBI:43474"/>
        <dbReference type="ChEBI" id="CHEBI:58280"/>
        <dbReference type="ChEBI" id="CHEBI:61402"/>
        <dbReference type="EC" id="3.6.1.73"/>
    </reaction>
</comment>
<reference evidence="14" key="1">
    <citation type="journal article" date="2019" name="Int. J. Syst. Evol. Microbiol.">
        <title>The Global Catalogue of Microorganisms (GCM) 10K type strain sequencing project: providing services to taxonomists for standard genome sequencing and annotation.</title>
        <authorList>
            <consortium name="The Broad Institute Genomics Platform"/>
            <consortium name="The Broad Institute Genome Sequencing Center for Infectious Disease"/>
            <person name="Wu L."/>
            <person name="Ma J."/>
        </authorList>
    </citation>
    <scope>NUCLEOTIDE SEQUENCE [LARGE SCALE GENOMIC DNA]</scope>
    <source>
        <strain evidence="14">JCM 30234</strain>
    </source>
</reference>
<dbReference type="RefSeq" id="WP_382358567.1">
    <property type="nucleotide sequence ID" value="NZ_JBHTGR010000012.1"/>
</dbReference>
<keyword evidence="6" id="KW-0460">Magnesium</keyword>
<feature type="domain" description="Non-canonical purine NTP phosphatase/PRRC1" evidence="12">
    <location>
        <begin position="6"/>
        <end position="155"/>
    </location>
</feature>
<keyword evidence="4" id="KW-0547">Nucleotide-binding</keyword>
<dbReference type="SUPFAM" id="SSF52972">
    <property type="entry name" value="ITPase-like"/>
    <property type="match status" value="1"/>
</dbReference>
<keyword evidence="14" id="KW-1185">Reference proteome</keyword>
<evidence type="ECO:0000256" key="2">
    <source>
        <dbReference type="ARBA" id="ARBA00001946"/>
    </source>
</evidence>
<evidence type="ECO:0000256" key="6">
    <source>
        <dbReference type="ARBA" id="ARBA00022842"/>
    </source>
</evidence>
<dbReference type="EC" id="3.6.1.73" evidence="9"/>
<evidence type="ECO:0000256" key="10">
    <source>
        <dbReference type="ARBA" id="ARBA00048174"/>
    </source>
</evidence>
<dbReference type="NCBIfam" id="NF002850">
    <property type="entry name" value="PRK03114.1"/>
    <property type="match status" value="1"/>
</dbReference>
<comment type="cofactor">
    <cofactor evidence="1">
        <name>Mn(2+)</name>
        <dbReference type="ChEBI" id="CHEBI:29035"/>
    </cofactor>
</comment>
<evidence type="ECO:0000256" key="9">
    <source>
        <dbReference type="ARBA" id="ARBA00038901"/>
    </source>
</evidence>
<evidence type="ECO:0000313" key="13">
    <source>
        <dbReference type="EMBL" id="MFC7747048.1"/>
    </source>
</evidence>
<comment type="cofactor">
    <cofactor evidence="2">
        <name>Mg(2+)</name>
        <dbReference type="ChEBI" id="CHEBI:18420"/>
    </cofactor>
</comment>
<evidence type="ECO:0000313" key="14">
    <source>
        <dbReference type="Proteomes" id="UP001596620"/>
    </source>
</evidence>
<evidence type="ECO:0000256" key="11">
    <source>
        <dbReference type="ARBA" id="ARBA00048781"/>
    </source>
</evidence>
<organism evidence="13 14">
    <name type="scientific">Lentibacillus kimchii</name>
    <dbReference type="NCBI Taxonomy" id="1542911"/>
    <lineage>
        <taxon>Bacteria</taxon>
        <taxon>Bacillati</taxon>
        <taxon>Bacillota</taxon>
        <taxon>Bacilli</taxon>
        <taxon>Bacillales</taxon>
        <taxon>Bacillaceae</taxon>
        <taxon>Lentibacillus</taxon>
    </lineage>
</organism>
<dbReference type="InterPro" id="IPR029001">
    <property type="entry name" value="ITPase-like_fam"/>
</dbReference>
<sequence length="168" mass="18431">MKIVIGSKNSAKIAAVEENFTQADVSAADVPSFVNDQPFSDAETREGALNRAANSIKQTSADAAIGLEGGVMYVGDSLYLCNWGALVTKENRTFTASGARILLPEHIEKELINGRELGDVMDDYAERQNVRQKEGAIGVFTNEHLSRQDMFSQVINLLYGQWAFGQER</sequence>
<keyword evidence="7" id="KW-0546">Nucleotide metabolism</keyword>
<dbReference type="InterPro" id="IPR050299">
    <property type="entry name" value="YjjX_NTPase"/>
</dbReference>
<comment type="caution">
    <text evidence="13">The sequence shown here is derived from an EMBL/GenBank/DDBJ whole genome shotgun (WGS) entry which is preliminary data.</text>
</comment>
<evidence type="ECO:0000256" key="3">
    <source>
        <dbReference type="ARBA" id="ARBA00022723"/>
    </source>
</evidence>
<evidence type="ECO:0000256" key="4">
    <source>
        <dbReference type="ARBA" id="ARBA00022741"/>
    </source>
</evidence>
<comment type="catalytic activity">
    <reaction evidence="11">
        <text>XTP + H2O = XDP + phosphate + H(+)</text>
        <dbReference type="Rhea" id="RHEA:28406"/>
        <dbReference type="ChEBI" id="CHEBI:15377"/>
        <dbReference type="ChEBI" id="CHEBI:15378"/>
        <dbReference type="ChEBI" id="CHEBI:43474"/>
        <dbReference type="ChEBI" id="CHEBI:59884"/>
        <dbReference type="ChEBI" id="CHEBI:61314"/>
        <dbReference type="EC" id="3.6.1.73"/>
    </reaction>
</comment>
<dbReference type="Pfam" id="PF01931">
    <property type="entry name" value="NTPase_I-T"/>
    <property type="match status" value="1"/>
</dbReference>
<dbReference type="PANTHER" id="PTHR34699:SF2">
    <property type="entry name" value="NON-CANONICAL PURINE NTP PHOSPHATASE_PRRC1 DOMAIN-CONTAINING PROTEIN"/>
    <property type="match status" value="1"/>
</dbReference>
<dbReference type="EMBL" id="JBHTGR010000012">
    <property type="protein sequence ID" value="MFC7747048.1"/>
    <property type="molecule type" value="Genomic_DNA"/>
</dbReference>
<evidence type="ECO:0000256" key="5">
    <source>
        <dbReference type="ARBA" id="ARBA00022801"/>
    </source>
</evidence>
<dbReference type="Proteomes" id="UP001596620">
    <property type="component" value="Unassembled WGS sequence"/>
</dbReference>
<keyword evidence="3" id="KW-0479">Metal-binding</keyword>
<evidence type="ECO:0000256" key="7">
    <source>
        <dbReference type="ARBA" id="ARBA00023080"/>
    </source>
</evidence>
<evidence type="ECO:0000259" key="12">
    <source>
        <dbReference type="Pfam" id="PF01931"/>
    </source>
</evidence>
<accession>A0ABW2UVR4</accession>
<name>A0ABW2UVR4_9BACI</name>
<evidence type="ECO:0000256" key="1">
    <source>
        <dbReference type="ARBA" id="ARBA00001936"/>
    </source>
</evidence>
<proteinExistence type="predicted"/>
<keyword evidence="5" id="KW-0378">Hydrolase</keyword>
<dbReference type="PANTHER" id="PTHR34699">
    <property type="match status" value="1"/>
</dbReference>
<protein>
    <recommendedName>
        <fullName evidence="9">inosine/xanthosine triphosphatase</fullName>
        <ecNumber evidence="9">3.6.1.73</ecNumber>
    </recommendedName>
</protein>
<dbReference type="Gene3D" id="3.90.950.10">
    <property type="match status" value="1"/>
</dbReference>
<gene>
    <name evidence="13" type="ORF">ACFQU8_07320</name>
</gene>
<evidence type="ECO:0000256" key="8">
    <source>
        <dbReference type="ARBA" id="ARBA00023211"/>
    </source>
</evidence>
<keyword evidence="8" id="KW-0464">Manganese</keyword>